<evidence type="ECO:0000256" key="1">
    <source>
        <dbReference type="SAM" id="Coils"/>
    </source>
</evidence>
<sequence length="117" mass="13317">HAGVDELTVNNADNPTELLELVRTMSHELIRLANEQKKTNVVIEELLSTKEELEETRKELLTSNAELLKTQNKLLSSQSELHNRIKVLEESHHFQTKGKKTDVNEGSIQLSPNEVYS</sequence>
<keyword evidence="4" id="KW-1185">Reference proteome</keyword>
<organism evidence="3 4">
    <name type="scientific">Sinanodonta woodiana</name>
    <name type="common">Chinese pond mussel</name>
    <name type="synonym">Anodonta woodiana</name>
    <dbReference type="NCBI Taxonomy" id="1069815"/>
    <lineage>
        <taxon>Eukaryota</taxon>
        <taxon>Metazoa</taxon>
        <taxon>Spiralia</taxon>
        <taxon>Lophotrochozoa</taxon>
        <taxon>Mollusca</taxon>
        <taxon>Bivalvia</taxon>
        <taxon>Autobranchia</taxon>
        <taxon>Heteroconchia</taxon>
        <taxon>Palaeoheterodonta</taxon>
        <taxon>Unionida</taxon>
        <taxon>Unionoidea</taxon>
        <taxon>Unionidae</taxon>
        <taxon>Unioninae</taxon>
        <taxon>Sinanodonta</taxon>
    </lineage>
</organism>
<dbReference type="EMBL" id="JBJQND010000007">
    <property type="protein sequence ID" value="KAL3871580.1"/>
    <property type="molecule type" value="Genomic_DNA"/>
</dbReference>
<reference evidence="3 4" key="1">
    <citation type="submission" date="2024-11" db="EMBL/GenBank/DDBJ databases">
        <title>Chromosome-level genome assembly of the freshwater bivalve Anodonta woodiana.</title>
        <authorList>
            <person name="Chen X."/>
        </authorList>
    </citation>
    <scope>NUCLEOTIDE SEQUENCE [LARGE SCALE GENOMIC DNA]</scope>
    <source>
        <strain evidence="3">MN2024</strain>
        <tissue evidence="3">Gills</tissue>
    </source>
</reference>
<dbReference type="AlphaFoldDB" id="A0ABD3WCF8"/>
<dbReference type="Proteomes" id="UP001634394">
    <property type="component" value="Unassembled WGS sequence"/>
</dbReference>
<protein>
    <submittedName>
        <fullName evidence="3">Uncharacterized protein</fullName>
    </submittedName>
</protein>
<name>A0ABD3WCF8_SINWO</name>
<feature type="coiled-coil region" evidence="1">
    <location>
        <begin position="36"/>
        <end position="73"/>
    </location>
</feature>
<evidence type="ECO:0000256" key="2">
    <source>
        <dbReference type="SAM" id="MobiDB-lite"/>
    </source>
</evidence>
<feature type="compositionally biased region" description="Polar residues" evidence="2">
    <location>
        <begin position="104"/>
        <end position="117"/>
    </location>
</feature>
<accession>A0ABD3WCF8</accession>
<proteinExistence type="predicted"/>
<feature type="compositionally biased region" description="Basic and acidic residues" evidence="2">
    <location>
        <begin position="92"/>
        <end position="103"/>
    </location>
</feature>
<comment type="caution">
    <text evidence="3">The sequence shown here is derived from an EMBL/GenBank/DDBJ whole genome shotgun (WGS) entry which is preliminary data.</text>
</comment>
<feature type="region of interest" description="Disordered" evidence="2">
    <location>
        <begin position="92"/>
        <end position="117"/>
    </location>
</feature>
<keyword evidence="1" id="KW-0175">Coiled coil</keyword>
<evidence type="ECO:0000313" key="3">
    <source>
        <dbReference type="EMBL" id="KAL3871580.1"/>
    </source>
</evidence>
<evidence type="ECO:0000313" key="4">
    <source>
        <dbReference type="Proteomes" id="UP001634394"/>
    </source>
</evidence>
<gene>
    <name evidence="3" type="ORF">ACJMK2_039571</name>
</gene>
<feature type="non-terminal residue" evidence="3">
    <location>
        <position position="1"/>
    </location>
</feature>